<reference evidence="3 4" key="1">
    <citation type="journal article" date="2016" name="Nat. Commun.">
        <title>Thousands of microbial genomes shed light on interconnected biogeochemical processes in an aquifer system.</title>
        <authorList>
            <person name="Anantharaman K."/>
            <person name="Brown C.T."/>
            <person name="Hug L.A."/>
            <person name="Sharon I."/>
            <person name="Castelle C.J."/>
            <person name="Probst A.J."/>
            <person name="Thomas B.C."/>
            <person name="Singh A."/>
            <person name="Wilkins M.J."/>
            <person name="Karaoz U."/>
            <person name="Brodie E.L."/>
            <person name="Williams K.H."/>
            <person name="Hubbard S.S."/>
            <person name="Banfield J.F."/>
        </authorList>
    </citation>
    <scope>NUCLEOTIDE SEQUENCE [LARGE SCALE GENOMIC DNA]</scope>
</reference>
<proteinExistence type="predicted"/>
<gene>
    <name evidence="3" type="ORF">A3F94_02845</name>
</gene>
<evidence type="ECO:0000256" key="1">
    <source>
        <dbReference type="SAM" id="MobiDB-lite"/>
    </source>
</evidence>
<name>A0A1G2HIZ3_9BACT</name>
<sequence>MQYSTPQFIDREQKLLGPLTVHQTVILGLTTVFLVISYFIFNFFLFSVLLVILGGTSISISFIKINDRPVYQFVTSFFGYFLKPRIYIWQGESQNPVAQPQTTQKTQQETEPQKRSPQITKKELEELTEFLNK</sequence>
<feature type="transmembrane region" description="Helical" evidence="2">
    <location>
        <begin position="46"/>
        <end position="63"/>
    </location>
</feature>
<keyword evidence="2" id="KW-0472">Membrane</keyword>
<comment type="caution">
    <text evidence="3">The sequence shown here is derived from an EMBL/GenBank/DDBJ whole genome shotgun (WGS) entry which is preliminary data.</text>
</comment>
<dbReference type="AlphaFoldDB" id="A0A1G2HIZ3"/>
<keyword evidence="2" id="KW-0812">Transmembrane</keyword>
<feature type="transmembrane region" description="Helical" evidence="2">
    <location>
        <begin position="21"/>
        <end position="40"/>
    </location>
</feature>
<dbReference type="EMBL" id="MHOK01000005">
    <property type="protein sequence ID" value="OGZ62240.1"/>
    <property type="molecule type" value="Genomic_DNA"/>
</dbReference>
<protein>
    <recommendedName>
        <fullName evidence="5">PrgI family protein</fullName>
    </recommendedName>
</protein>
<evidence type="ECO:0000256" key="2">
    <source>
        <dbReference type="SAM" id="Phobius"/>
    </source>
</evidence>
<dbReference type="STRING" id="1802165.A3F94_02845"/>
<dbReference type="Proteomes" id="UP000176770">
    <property type="component" value="Unassembled WGS sequence"/>
</dbReference>
<feature type="compositionally biased region" description="Low complexity" evidence="1">
    <location>
        <begin position="99"/>
        <end position="110"/>
    </location>
</feature>
<keyword evidence="2" id="KW-1133">Transmembrane helix</keyword>
<evidence type="ECO:0008006" key="5">
    <source>
        <dbReference type="Google" id="ProtNLM"/>
    </source>
</evidence>
<evidence type="ECO:0000313" key="4">
    <source>
        <dbReference type="Proteomes" id="UP000176770"/>
    </source>
</evidence>
<feature type="region of interest" description="Disordered" evidence="1">
    <location>
        <begin position="97"/>
        <end position="119"/>
    </location>
</feature>
<evidence type="ECO:0000313" key="3">
    <source>
        <dbReference type="EMBL" id="OGZ62240.1"/>
    </source>
</evidence>
<organism evidence="3 4">
    <name type="scientific">Candidatus Spechtbacteria bacterium RIFCSPLOWO2_12_FULL_38_22</name>
    <dbReference type="NCBI Taxonomy" id="1802165"/>
    <lineage>
        <taxon>Bacteria</taxon>
        <taxon>Candidatus Spechtiibacteriota</taxon>
    </lineage>
</organism>
<accession>A0A1G2HIZ3</accession>